<accession>L1MI47</accession>
<dbReference type="HOGENOM" id="CLU_3198620_0_0_11"/>
<proteinExistence type="predicted"/>
<organism evidence="2 3">
    <name type="scientific">Corynebacterium durum F0235</name>
    <dbReference type="NCBI Taxonomy" id="1035195"/>
    <lineage>
        <taxon>Bacteria</taxon>
        <taxon>Bacillati</taxon>
        <taxon>Actinomycetota</taxon>
        <taxon>Actinomycetes</taxon>
        <taxon>Mycobacteriales</taxon>
        <taxon>Corynebacteriaceae</taxon>
        <taxon>Corynebacterium</taxon>
    </lineage>
</organism>
<sequence>MSASNKQLPHVWWCVACFPTCPLHTMMCGLAWLSTSQTNPVSRHS</sequence>
<keyword evidence="1" id="KW-1133">Transmembrane helix</keyword>
<dbReference type="Proteomes" id="UP000010445">
    <property type="component" value="Unassembled WGS sequence"/>
</dbReference>
<feature type="transmembrane region" description="Helical" evidence="1">
    <location>
        <begin position="12"/>
        <end position="33"/>
    </location>
</feature>
<gene>
    <name evidence="2" type="ORF">HMPREF9997_01114</name>
</gene>
<comment type="caution">
    <text evidence="2">The sequence shown here is derived from an EMBL/GenBank/DDBJ whole genome shotgun (WGS) entry which is preliminary data.</text>
</comment>
<reference evidence="2 3" key="1">
    <citation type="submission" date="2012-05" db="EMBL/GenBank/DDBJ databases">
        <authorList>
            <person name="Weinstock G."/>
            <person name="Sodergren E."/>
            <person name="Lobos E.A."/>
            <person name="Fulton L."/>
            <person name="Fulton R."/>
            <person name="Courtney L."/>
            <person name="Fronick C."/>
            <person name="O'Laughlin M."/>
            <person name="Godfrey J."/>
            <person name="Wilson R.M."/>
            <person name="Miner T."/>
            <person name="Farmer C."/>
            <person name="Delehaunty K."/>
            <person name="Cordes M."/>
            <person name="Minx P."/>
            <person name="Tomlinson C."/>
            <person name="Chen J."/>
            <person name="Wollam A."/>
            <person name="Pepin K.H."/>
            <person name="Bhonagiri V."/>
            <person name="Zhang X."/>
            <person name="Suruliraj S."/>
            <person name="Warren W."/>
            <person name="Mitreva M."/>
            <person name="Mardis E.R."/>
            <person name="Wilson R.K."/>
        </authorList>
    </citation>
    <scope>NUCLEOTIDE SEQUENCE [LARGE SCALE GENOMIC DNA]</scope>
    <source>
        <strain evidence="2 3">F0235</strain>
    </source>
</reference>
<name>L1MI47_9CORY</name>
<dbReference type="EMBL" id="AMEM01000017">
    <property type="protein sequence ID" value="EKX90619.1"/>
    <property type="molecule type" value="Genomic_DNA"/>
</dbReference>
<evidence type="ECO:0000256" key="1">
    <source>
        <dbReference type="SAM" id="Phobius"/>
    </source>
</evidence>
<evidence type="ECO:0000313" key="2">
    <source>
        <dbReference type="EMBL" id="EKX90619.1"/>
    </source>
</evidence>
<protein>
    <submittedName>
        <fullName evidence="2">Uncharacterized protein</fullName>
    </submittedName>
</protein>
<keyword evidence="1" id="KW-0472">Membrane</keyword>
<keyword evidence="3" id="KW-1185">Reference proteome</keyword>
<dbReference type="AlphaFoldDB" id="L1MI47"/>
<keyword evidence="1" id="KW-0812">Transmembrane</keyword>
<evidence type="ECO:0000313" key="3">
    <source>
        <dbReference type="Proteomes" id="UP000010445"/>
    </source>
</evidence>